<name>A0A117IA81_MYCCR</name>
<comment type="function">
    <text evidence="5">Catalyzes the Claisen rearrangement of chorismate to prephenate.</text>
</comment>
<accession>A0A117IA81</accession>
<dbReference type="PANTHER" id="PTHR38041:SF2">
    <property type="entry name" value="SECRETED CHORISMATE MUTASE"/>
    <property type="match status" value="1"/>
</dbReference>
<protein>
    <recommendedName>
        <fullName evidence="2 5">Chorismate mutase</fullName>
        <ecNumber evidence="2 5">5.4.99.5</ecNumber>
    </recommendedName>
</protein>
<comment type="pathway">
    <text evidence="1 5">Metabolic intermediate biosynthesis; prephenate biosynthesis; prephenate from chorismate: step 1/1.</text>
</comment>
<keyword evidence="4 5" id="KW-0413">Isomerase</keyword>
<evidence type="ECO:0000256" key="5">
    <source>
        <dbReference type="PIRNR" id="PIRNR026640"/>
    </source>
</evidence>
<sequence>METFNNTVRGLMGAGFAAAVLLGQGFVTSSARADMTGPFAALVDAAAQRLQTAADVAASKWTTGGSIEDSAREQQVLDAVTAAAKDRAVDTAFVAGAFRDQIDATVAVEYGLFSIWKTDRAAAPRSAPDLSASRSEIDRLNRAIVDQFAAQWTLLQGPGCAPTLAAAKAAVVESRKLDELYQRGLDYATHSYCL</sequence>
<dbReference type="NCBIfam" id="NF006741">
    <property type="entry name" value="PRK09269.1"/>
    <property type="match status" value="1"/>
</dbReference>
<dbReference type="PROSITE" id="PS51168">
    <property type="entry name" value="CHORISMATE_MUT_2"/>
    <property type="match status" value="1"/>
</dbReference>
<dbReference type="Pfam" id="PF01817">
    <property type="entry name" value="CM_2"/>
    <property type="match status" value="1"/>
</dbReference>
<dbReference type="InterPro" id="IPR008240">
    <property type="entry name" value="Chorismate_mutase_periplasmic"/>
</dbReference>
<dbReference type="InterPro" id="IPR002701">
    <property type="entry name" value="CM_II_prokaryot"/>
</dbReference>
<dbReference type="SUPFAM" id="SSF48600">
    <property type="entry name" value="Chorismate mutase II"/>
    <property type="match status" value="1"/>
</dbReference>
<evidence type="ECO:0000313" key="7">
    <source>
        <dbReference type="EMBL" id="GAS95960.1"/>
    </source>
</evidence>
<evidence type="ECO:0000256" key="4">
    <source>
        <dbReference type="ARBA" id="ARBA00023235"/>
    </source>
</evidence>
<dbReference type="GO" id="GO:0009697">
    <property type="term" value="P:salicylic acid biosynthetic process"/>
    <property type="evidence" value="ECO:0007669"/>
    <property type="project" value="TreeGrafter"/>
</dbReference>
<comment type="catalytic activity">
    <reaction evidence="5">
        <text>chorismate = prephenate</text>
        <dbReference type="Rhea" id="RHEA:13897"/>
        <dbReference type="ChEBI" id="CHEBI:29748"/>
        <dbReference type="ChEBI" id="CHEBI:29934"/>
        <dbReference type="EC" id="5.4.99.5"/>
    </reaction>
</comment>
<evidence type="ECO:0000256" key="3">
    <source>
        <dbReference type="ARBA" id="ARBA00022729"/>
    </source>
</evidence>
<dbReference type="NCBIfam" id="TIGR01806">
    <property type="entry name" value="CM_mono2"/>
    <property type="match status" value="1"/>
</dbReference>
<evidence type="ECO:0000256" key="2">
    <source>
        <dbReference type="ARBA" id="ARBA00012404"/>
    </source>
</evidence>
<dbReference type="PIRSF" id="PIRSF026640">
    <property type="entry name" value="Peripl_chor_mut"/>
    <property type="match status" value="1"/>
</dbReference>
<dbReference type="SMART" id="SM00830">
    <property type="entry name" value="CM_2"/>
    <property type="match status" value="1"/>
</dbReference>
<dbReference type="InterPro" id="IPR036979">
    <property type="entry name" value="CM_dom_sf"/>
</dbReference>
<feature type="domain" description="Chorismate mutase" evidence="6">
    <location>
        <begin position="22"/>
        <end position="113"/>
    </location>
</feature>
<dbReference type="InterPro" id="IPR051331">
    <property type="entry name" value="Chorismate_mutase-related"/>
</dbReference>
<dbReference type="PANTHER" id="PTHR38041">
    <property type="entry name" value="CHORISMATE MUTASE"/>
    <property type="match status" value="1"/>
</dbReference>
<dbReference type="EC" id="5.4.99.5" evidence="2 5"/>
<dbReference type="Proteomes" id="UP000069443">
    <property type="component" value="Unassembled WGS sequence"/>
</dbReference>
<evidence type="ECO:0000259" key="6">
    <source>
        <dbReference type="PROSITE" id="PS51168"/>
    </source>
</evidence>
<gene>
    <name evidence="7" type="ORF">RMCC_2926</name>
</gene>
<dbReference type="AlphaFoldDB" id="A0A117IA81"/>
<keyword evidence="3" id="KW-0732">Signal</keyword>
<dbReference type="InterPro" id="IPR036263">
    <property type="entry name" value="Chorismate_II_sf"/>
</dbReference>
<dbReference type="GO" id="GO:0004106">
    <property type="term" value="F:chorismate mutase activity"/>
    <property type="evidence" value="ECO:0007669"/>
    <property type="project" value="UniProtKB-EC"/>
</dbReference>
<dbReference type="GO" id="GO:0046417">
    <property type="term" value="P:chorismate metabolic process"/>
    <property type="evidence" value="ECO:0007669"/>
    <property type="project" value="InterPro"/>
</dbReference>
<dbReference type="STRING" id="228230.RMCC_2926"/>
<comment type="caution">
    <text evidence="7">The sequence shown here is derived from an EMBL/GenBank/DDBJ whole genome shotgun (WGS) entry which is preliminary data.</text>
</comment>
<organism evidence="7 8">
    <name type="scientific">Mycolicibacterium canariasense</name>
    <name type="common">Mycobacterium canariasense</name>
    <dbReference type="NCBI Taxonomy" id="228230"/>
    <lineage>
        <taxon>Bacteria</taxon>
        <taxon>Bacillati</taxon>
        <taxon>Actinomycetota</taxon>
        <taxon>Actinomycetes</taxon>
        <taxon>Mycobacteriales</taxon>
        <taxon>Mycobacteriaceae</taxon>
        <taxon>Mycolicibacterium</taxon>
    </lineage>
</organism>
<evidence type="ECO:0000313" key="8">
    <source>
        <dbReference type="Proteomes" id="UP000069443"/>
    </source>
</evidence>
<dbReference type="RefSeq" id="WP_234811819.1">
    <property type="nucleotide sequence ID" value="NZ_BCSY01000046.1"/>
</dbReference>
<dbReference type="UniPathway" id="UPA00120">
    <property type="reaction ID" value="UER00203"/>
</dbReference>
<reference evidence="8" key="1">
    <citation type="journal article" date="2016" name="Genome Announc.">
        <title>Draft Genome Sequences of Five Rapidly Growing Mycobacterium Species, M. thermoresistibile, M. fortuitum subsp. acetamidolyticum, M. canariasense, M. brisbanense, and M. novocastrense.</title>
        <authorList>
            <person name="Katahira K."/>
            <person name="Ogura Y."/>
            <person name="Gotoh Y."/>
            <person name="Hayashi T."/>
        </authorList>
    </citation>
    <scope>NUCLEOTIDE SEQUENCE [LARGE SCALE GENOMIC DNA]</scope>
    <source>
        <strain evidence="8">JCM15298</strain>
    </source>
</reference>
<reference evidence="8" key="2">
    <citation type="submission" date="2016-02" db="EMBL/GenBank/DDBJ databases">
        <title>Draft genome sequence of five rapidly growing Mycobacterium species.</title>
        <authorList>
            <person name="Katahira K."/>
            <person name="Gotou Y."/>
            <person name="Iida K."/>
            <person name="Ogura Y."/>
            <person name="Hayashi T."/>
        </authorList>
    </citation>
    <scope>NUCLEOTIDE SEQUENCE [LARGE SCALE GENOMIC DNA]</scope>
    <source>
        <strain evidence="8">JCM15298</strain>
    </source>
</reference>
<evidence type="ECO:0000256" key="1">
    <source>
        <dbReference type="ARBA" id="ARBA00004817"/>
    </source>
</evidence>
<keyword evidence="8" id="KW-1185">Reference proteome</keyword>
<dbReference type="EMBL" id="BCSY01000046">
    <property type="protein sequence ID" value="GAS95960.1"/>
    <property type="molecule type" value="Genomic_DNA"/>
</dbReference>
<dbReference type="Gene3D" id="1.20.59.10">
    <property type="entry name" value="Chorismate mutase"/>
    <property type="match status" value="1"/>
</dbReference>
<proteinExistence type="predicted"/>